<reference evidence="2 3" key="1">
    <citation type="submission" date="2018-08" db="EMBL/GenBank/DDBJ databases">
        <title>Genome and evolution of the arbuscular mycorrhizal fungus Diversispora epigaea (formerly Glomus versiforme) and its bacterial endosymbionts.</title>
        <authorList>
            <person name="Sun X."/>
            <person name="Fei Z."/>
            <person name="Harrison M."/>
        </authorList>
    </citation>
    <scope>NUCLEOTIDE SEQUENCE [LARGE SCALE GENOMIC DNA]</scope>
    <source>
        <strain evidence="2 3">IT104</strain>
    </source>
</reference>
<feature type="transmembrane region" description="Helical" evidence="1">
    <location>
        <begin position="81"/>
        <end position="105"/>
    </location>
</feature>
<dbReference type="AlphaFoldDB" id="A0A397I4M0"/>
<gene>
    <name evidence="2" type="ORF">Glove_269g13</name>
</gene>
<dbReference type="Proteomes" id="UP000266861">
    <property type="component" value="Unassembled WGS sequence"/>
</dbReference>
<dbReference type="PANTHER" id="PTHR31134:SF1">
    <property type="entry name" value="TRANSMEMBRANE PROTEIN 128"/>
    <property type="match status" value="1"/>
</dbReference>
<dbReference type="PANTHER" id="PTHR31134">
    <property type="entry name" value="TRANSMEMBRANE PROTEIN 128"/>
    <property type="match status" value="1"/>
</dbReference>
<keyword evidence="1" id="KW-0472">Membrane</keyword>
<dbReference type="EMBL" id="PQFF01000246">
    <property type="protein sequence ID" value="RHZ70611.1"/>
    <property type="molecule type" value="Genomic_DNA"/>
</dbReference>
<evidence type="ECO:0000256" key="1">
    <source>
        <dbReference type="SAM" id="Phobius"/>
    </source>
</evidence>
<dbReference type="InterPro" id="IPR033579">
    <property type="entry name" value="TMEM128"/>
</dbReference>
<sequence length="176" mass="20401">MNEDYLRKRTVDISIEDNSSDSSVDLSDATIRDKGKKQSRLSRILTSLRWIVVSWVIYWFFDVSSNVRRVLSSKGWNRNLFYFSAMSLSFTFLVFIYLQVFLPLIRHTSKPNYKVWNQDETLKKFIPIATLTGVIGISGFIISCWFIWGVFSPLVVLSTLMGIVGILNLFSIFYII</sequence>
<organism evidence="2 3">
    <name type="scientific">Diversispora epigaea</name>
    <dbReference type="NCBI Taxonomy" id="1348612"/>
    <lineage>
        <taxon>Eukaryota</taxon>
        <taxon>Fungi</taxon>
        <taxon>Fungi incertae sedis</taxon>
        <taxon>Mucoromycota</taxon>
        <taxon>Glomeromycotina</taxon>
        <taxon>Glomeromycetes</taxon>
        <taxon>Diversisporales</taxon>
        <taxon>Diversisporaceae</taxon>
        <taxon>Diversispora</taxon>
    </lineage>
</organism>
<accession>A0A397I4M0</accession>
<comment type="caution">
    <text evidence="2">The sequence shown here is derived from an EMBL/GenBank/DDBJ whole genome shotgun (WGS) entry which is preliminary data.</text>
</comment>
<feature type="transmembrane region" description="Helical" evidence="1">
    <location>
        <begin position="154"/>
        <end position="175"/>
    </location>
</feature>
<dbReference type="Pfam" id="PF20479">
    <property type="entry name" value="TMEM128"/>
    <property type="match status" value="1"/>
</dbReference>
<dbReference type="OrthoDB" id="2388049at2759"/>
<protein>
    <submittedName>
        <fullName evidence="2">Uncharacterized protein</fullName>
    </submittedName>
</protein>
<keyword evidence="3" id="KW-1185">Reference proteome</keyword>
<feature type="transmembrane region" description="Helical" evidence="1">
    <location>
        <begin position="125"/>
        <end position="148"/>
    </location>
</feature>
<keyword evidence="1" id="KW-1133">Transmembrane helix</keyword>
<keyword evidence="1" id="KW-0812">Transmembrane</keyword>
<proteinExistence type="predicted"/>
<evidence type="ECO:0000313" key="2">
    <source>
        <dbReference type="EMBL" id="RHZ70611.1"/>
    </source>
</evidence>
<feature type="transmembrane region" description="Helical" evidence="1">
    <location>
        <begin position="41"/>
        <end position="61"/>
    </location>
</feature>
<evidence type="ECO:0000313" key="3">
    <source>
        <dbReference type="Proteomes" id="UP000266861"/>
    </source>
</evidence>
<name>A0A397I4M0_9GLOM</name>